<evidence type="ECO:0000313" key="3">
    <source>
        <dbReference type="EMBL" id="OEF97702.1"/>
    </source>
</evidence>
<dbReference type="Pfam" id="PF00156">
    <property type="entry name" value="Pribosyltran"/>
    <property type="match status" value="1"/>
</dbReference>
<name>A0A1E5G3P2_9FIRM</name>
<evidence type="ECO:0000313" key="4">
    <source>
        <dbReference type="Proteomes" id="UP000094296"/>
    </source>
</evidence>
<gene>
    <name evidence="3" type="ORF">BHF68_13975</name>
</gene>
<accession>A0A1E5G3P2</accession>
<comment type="similarity">
    <text evidence="1">Belongs to the ComF/GntX family.</text>
</comment>
<proteinExistence type="inferred from homology"/>
<dbReference type="PANTHER" id="PTHR47505:SF1">
    <property type="entry name" value="DNA UTILIZATION PROTEIN YHGH"/>
    <property type="match status" value="1"/>
</dbReference>
<dbReference type="Proteomes" id="UP000094296">
    <property type="component" value="Unassembled WGS sequence"/>
</dbReference>
<organism evidence="3 4">
    <name type="scientific">Desulfuribacillus alkaliarsenatis</name>
    <dbReference type="NCBI Taxonomy" id="766136"/>
    <lineage>
        <taxon>Bacteria</taxon>
        <taxon>Bacillati</taxon>
        <taxon>Bacillota</taxon>
        <taxon>Desulfuribacillia</taxon>
        <taxon>Desulfuribacillales</taxon>
        <taxon>Desulfuribacillaceae</taxon>
        <taxon>Desulfuribacillus</taxon>
    </lineage>
</organism>
<dbReference type="SUPFAM" id="SSF53271">
    <property type="entry name" value="PRTase-like"/>
    <property type="match status" value="1"/>
</dbReference>
<dbReference type="AlphaFoldDB" id="A0A1E5G3P2"/>
<dbReference type="InterPro" id="IPR051910">
    <property type="entry name" value="ComF/GntX_DNA_util-trans"/>
</dbReference>
<feature type="domain" description="Phosphoribosyltransferase" evidence="2">
    <location>
        <begin position="220"/>
        <end position="319"/>
    </location>
</feature>
<protein>
    <recommendedName>
        <fullName evidence="2">Phosphoribosyltransferase domain-containing protein</fullName>
    </recommendedName>
</protein>
<dbReference type="Gene3D" id="3.40.50.2020">
    <property type="match status" value="1"/>
</dbReference>
<sequence>MSIKTELTSWLQALGDLVYPKPPVCTLCNKSIYQAYFLEYSVENSANPKTQDDANARTEDNASARAYSHRRHQRLTSKEKRYLGKTRIELADHLCSLCYQGLKLITAPFCHKCGRTMTNIKLDGRSKGTDDPQVCQDCIQPSVQHRAFKYARAAAEYNDAIQELIHQYKYRGQRNLVEPLQIIMCNVFELHFKKQPFRIETLIPVPLHENRLAERGFNQALQISKHISNKHKIPIADILERTEYTEKQSKKSKVERTASLEHAFKVKNHNSAEQRHAGMVKAKSVLLIDDIYTTGTTVDACAGVLKEAGAKEVYVLTLAR</sequence>
<evidence type="ECO:0000256" key="1">
    <source>
        <dbReference type="ARBA" id="ARBA00008007"/>
    </source>
</evidence>
<dbReference type="PANTHER" id="PTHR47505">
    <property type="entry name" value="DNA UTILIZATION PROTEIN YHGH"/>
    <property type="match status" value="1"/>
</dbReference>
<dbReference type="InterPro" id="IPR000836">
    <property type="entry name" value="PRTase_dom"/>
</dbReference>
<comment type="caution">
    <text evidence="3">The sequence shown here is derived from an EMBL/GenBank/DDBJ whole genome shotgun (WGS) entry which is preliminary data.</text>
</comment>
<evidence type="ECO:0000259" key="2">
    <source>
        <dbReference type="Pfam" id="PF00156"/>
    </source>
</evidence>
<dbReference type="RefSeq" id="WP_069642572.1">
    <property type="nucleotide sequence ID" value="NZ_MIJE01000005.1"/>
</dbReference>
<dbReference type="CDD" id="cd06223">
    <property type="entry name" value="PRTases_typeI"/>
    <property type="match status" value="1"/>
</dbReference>
<dbReference type="STRING" id="766136.BHF68_13975"/>
<keyword evidence="4" id="KW-1185">Reference proteome</keyword>
<reference evidence="3 4" key="1">
    <citation type="submission" date="2016-09" db="EMBL/GenBank/DDBJ databases">
        <title>Draft genome sequence for the type strain of Desulfuribacillus alkaliarsenatis AHT28, an obligately anaerobic, sulfidogenic bacterium isolated from Russian soda lake sediments.</title>
        <authorList>
            <person name="Abin C.A."/>
            <person name="Hollibaugh J.T."/>
        </authorList>
    </citation>
    <scope>NUCLEOTIDE SEQUENCE [LARGE SCALE GENOMIC DNA]</scope>
    <source>
        <strain evidence="3 4">AHT28</strain>
    </source>
</reference>
<dbReference type="EMBL" id="MIJE01000005">
    <property type="protein sequence ID" value="OEF97702.1"/>
    <property type="molecule type" value="Genomic_DNA"/>
</dbReference>
<dbReference type="InterPro" id="IPR029057">
    <property type="entry name" value="PRTase-like"/>
</dbReference>